<dbReference type="InterPro" id="IPR051908">
    <property type="entry name" value="Ribosomal_N-acetyltransferase"/>
</dbReference>
<proteinExistence type="predicted"/>
<dbReference type="PROSITE" id="PS51186">
    <property type="entry name" value="GNAT"/>
    <property type="match status" value="1"/>
</dbReference>
<keyword evidence="3" id="KW-1185">Reference proteome</keyword>
<evidence type="ECO:0000313" key="2">
    <source>
        <dbReference type="EMBL" id="KAG2182591.1"/>
    </source>
</evidence>
<comment type="caution">
    <text evidence="2">The sequence shown here is derived from an EMBL/GenBank/DDBJ whole genome shotgun (WGS) entry which is preliminary data.</text>
</comment>
<evidence type="ECO:0000313" key="3">
    <source>
        <dbReference type="Proteomes" id="UP000654370"/>
    </source>
</evidence>
<dbReference type="AlphaFoldDB" id="A0A8H7PYS0"/>
<dbReference type="PANTHER" id="PTHR43441">
    <property type="entry name" value="RIBOSOMAL-PROTEIN-SERINE ACETYLTRANSFERASE"/>
    <property type="match status" value="1"/>
</dbReference>
<feature type="domain" description="N-acetyltransferase" evidence="1">
    <location>
        <begin position="16"/>
        <end position="179"/>
    </location>
</feature>
<dbReference type="PANTHER" id="PTHR43441:SF2">
    <property type="entry name" value="FAMILY ACETYLTRANSFERASE, PUTATIVE (AFU_ORTHOLOGUE AFUA_7G00850)-RELATED"/>
    <property type="match status" value="1"/>
</dbReference>
<organism evidence="2 3">
    <name type="scientific">Mortierella isabellina</name>
    <name type="common">Filamentous fungus</name>
    <name type="synonym">Umbelopsis isabellina</name>
    <dbReference type="NCBI Taxonomy" id="91625"/>
    <lineage>
        <taxon>Eukaryota</taxon>
        <taxon>Fungi</taxon>
        <taxon>Fungi incertae sedis</taxon>
        <taxon>Mucoromycota</taxon>
        <taxon>Mucoromycotina</taxon>
        <taxon>Umbelopsidomycetes</taxon>
        <taxon>Umbelopsidales</taxon>
        <taxon>Umbelopsidaceae</taxon>
        <taxon>Umbelopsis</taxon>
    </lineage>
</organism>
<evidence type="ECO:0000259" key="1">
    <source>
        <dbReference type="PROSITE" id="PS51186"/>
    </source>
</evidence>
<dbReference type="Pfam" id="PF13302">
    <property type="entry name" value="Acetyltransf_3"/>
    <property type="match status" value="1"/>
</dbReference>
<accession>A0A8H7PYS0</accession>
<reference evidence="2" key="1">
    <citation type="submission" date="2020-12" db="EMBL/GenBank/DDBJ databases">
        <title>Metabolic potential, ecology and presence of endohyphal bacteria is reflected in genomic diversity of Mucoromycotina.</title>
        <authorList>
            <person name="Muszewska A."/>
            <person name="Okrasinska A."/>
            <person name="Steczkiewicz K."/>
            <person name="Drgas O."/>
            <person name="Orlowska M."/>
            <person name="Perlinska-Lenart U."/>
            <person name="Aleksandrzak-Piekarczyk T."/>
            <person name="Szatraj K."/>
            <person name="Zielenkiewicz U."/>
            <person name="Pilsyk S."/>
            <person name="Malc E."/>
            <person name="Mieczkowski P."/>
            <person name="Kruszewska J.S."/>
            <person name="Biernat P."/>
            <person name="Pawlowska J."/>
        </authorList>
    </citation>
    <scope>NUCLEOTIDE SEQUENCE</scope>
    <source>
        <strain evidence="2">WA0000067209</strain>
    </source>
</reference>
<dbReference type="Gene3D" id="3.40.630.30">
    <property type="match status" value="1"/>
</dbReference>
<dbReference type="SUPFAM" id="SSF55729">
    <property type="entry name" value="Acyl-CoA N-acyltransferases (Nat)"/>
    <property type="match status" value="1"/>
</dbReference>
<dbReference type="OrthoDB" id="64477at2759"/>
<dbReference type="CDD" id="cd04301">
    <property type="entry name" value="NAT_SF"/>
    <property type="match status" value="1"/>
</dbReference>
<dbReference type="Proteomes" id="UP000654370">
    <property type="component" value="Unassembled WGS sequence"/>
</dbReference>
<name>A0A8H7PYS0_MORIS</name>
<dbReference type="GO" id="GO:0008999">
    <property type="term" value="F:protein-N-terminal-alanine acetyltransferase activity"/>
    <property type="evidence" value="ECO:0007669"/>
    <property type="project" value="TreeGrafter"/>
</dbReference>
<dbReference type="InterPro" id="IPR016181">
    <property type="entry name" value="Acyl_CoA_acyltransferase"/>
</dbReference>
<dbReference type="InterPro" id="IPR000182">
    <property type="entry name" value="GNAT_dom"/>
</dbReference>
<dbReference type="EMBL" id="JAEPQZ010000004">
    <property type="protein sequence ID" value="KAG2182591.1"/>
    <property type="molecule type" value="Genomic_DNA"/>
</dbReference>
<gene>
    <name evidence="2" type="ORF">INT43_007522</name>
</gene>
<dbReference type="GO" id="GO:1990189">
    <property type="term" value="F:protein N-terminal-serine acetyltransferase activity"/>
    <property type="evidence" value="ECO:0007669"/>
    <property type="project" value="TreeGrafter"/>
</dbReference>
<protein>
    <recommendedName>
        <fullName evidence="1">N-acetyltransferase domain-containing protein</fullName>
    </recommendedName>
</protein>
<sequence length="200" mass="23230">MSYSFPKEVSWEGLSATYRTPQLSDAPEIRAILSDLDNMKYLKFMTKPGGWTEEQVRERLSSQLKRQEENQALVVHIIRDGKVVGMSGFTVVNPEHGHAEVGIILDKSCWGKNIATEAFYFSLKWAFEEVGLHRVQWVTTGPNQGMRGWIEKVCGLKCEAINKEIWRFDGEFVDQYFYALFEDDWRNRVKNALHSKIYKK</sequence>